<dbReference type="InterPro" id="IPR023296">
    <property type="entry name" value="Glyco_hydro_beta-prop_sf"/>
</dbReference>
<dbReference type="GO" id="GO:0004564">
    <property type="term" value="F:beta-fructofuranosidase activity"/>
    <property type="evidence" value="ECO:0007669"/>
    <property type="project" value="UniProtKB-EC"/>
</dbReference>
<evidence type="ECO:0000313" key="7">
    <source>
        <dbReference type="Proteomes" id="UP000027180"/>
    </source>
</evidence>
<accession>A0A060IF48</accession>
<evidence type="ECO:0000256" key="1">
    <source>
        <dbReference type="ARBA" id="ARBA00009902"/>
    </source>
</evidence>
<dbReference type="InterPro" id="IPR051214">
    <property type="entry name" value="GH32_Enzymes"/>
</dbReference>
<dbReference type="SUPFAM" id="SSF49899">
    <property type="entry name" value="Concanavalin A-like lectins/glucanases"/>
    <property type="match status" value="1"/>
</dbReference>
<evidence type="ECO:0000256" key="3">
    <source>
        <dbReference type="ARBA" id="ARBA00022801"/>
    </source>
</evidence>
<protein>
    <recommendedName>
        <fullName evidence="2">beta-fructofuranosidase</fullName>
        <ecNumber evidence="2">3.2.1.26</ecNumber>
    </recommendedName>
</protein>
<proteinExistence type="inferred from homology"/>
<evidence type="ECO:0000256" key="2">
    <source>
        <dbReference type="ARBA" id="ARBA00012758"/>
    </source>
</evidence>
<dbReference type="GO" id="GO:0005975">
    <property type="term" value="P:carbohydrate metabolic process"/>
    <property type="evidence" value="ECO:0007669"/>
    <property type="project" value="InterPro"/>
</dbReference>
<reference evidence="6 7" key="1">
    <citation type="submission" date="2013-12" db="EMBL/GenBank/DDBJ databases">
        <title>Complete genome sequence of Rhizobium etli bv. mimosae IE4771.</title>
        <authorList>
            <person name="Bustos P."/>
            <person name="Santamaria R.I."/>
            <person name="Lozano L."/>
            <person name="Ormeno-Orrillo E."/>
            <person name="Rogel M.A."/>
            <person name="Romero D."/>
            <person name="Cevallos M.A."/>
            <person name="Martinez-Romero E."/>
            <person name="Gonzalez V."/>
        </authorList>
    </citation>
    <scope>NUCLEOTIDE SEQUENCE [LARGE SCALE GENOMIC DNA]</scope>
    <source>
        <strain evidence="6 7">IE4771</strain>
        <plasmid evidence="7">Plasmid pRetIE4771d</plasmid>
    </source>
</reference>
<evidence type="ECO:0000313" key="6">
    <source>
        <dbReference type="EMBL" id="AIC30595.1"/>
    </source>
</evidence>
<gene>
    <name evidence="6" type="ORF">IE4771_PD00040</name>
</gene>
<evidence type="ECO:0000259" key="5">
    <source>
        <dbReference type="Pfam" id="PF00251"/>
    </source>
</evidence>
<keyword evidence="6" id="KW-0614">Plasmid</keyword>
<dbReference type="OrthoDB" id="9801455at2"/>
<dbReference type="InterPro" id="IPR018053">
    <property type="entry name" value="Glyco_hydro_32_AS"/>
</dbReference>
<geneLocation type="plasmid" evidence="6 7">
    <name>pRetIE4771d</name>
</geneLocation>
<dbReference type="EMBL" id="CP006990">
    <property type="protein sequence ID" value="AIC30595.1"/>
    <property type="molecule type" value="Genomic_DNA"/>
</dbReference>
<evidence type="ECO:0000256" key="4">
    <source>
        <dbReference type="ARBA" id="ARBA00023295"/>
    </source>
</evidence>
<dbReference type="InterPro" id="IPR013148">
    <property type="entry name" value="Glyco_hydro_32_N"/>
</dbReference>
<dbReference type="RefSeq" id="WP_040142352.1">
    <property type="nucleotide sequence ID" value="NZ_CP006990.1"/>
</dbReference>
<dbReference type="Gene3D" id="2.115.10.20">
    <property type="entry name" value="Glycosyl hydrolase domain, family 43"/>
    <property type="match status" value="1"/>
</dbReference>
<dbReference type="Gene3D" id="2.60.120.560">
    <property type="entry name" value="Exo-inulinase, domain 1"/>
    <property type="match status" value="1"/>
</dbReference>
<keyword evidence="3 6" id="KW-0378">Hydrolase</keyword>
<feature type="domain" description="Glycosyl hydrolase family 32 N-terminal" evidence="5">
    <location>
        <begin position="121"/>
        <end position="430"/>
    </location>
</feature>
<dbReference type="PANTHER" id="PTHR43101:SF1">
    <property type="entry name" value="BETA-FRUCTOSIDASE"/>
    <property type="match status" value="1"/>
</dbReference>
<comment type="similarity">
    <text evidence="1">Belongs to the glycosyl hydrolase 32 family.</text>
</comment>
<dbReference type="SMART" id="SM00640">
    <property type="entry name" value="Glyco_32"/>
    <property type="match status" value="1"/>
</dbReference>
<dbReference type="HOGENOM" id="CLU_001528_7_0_5"/>
<dbReference type="InterPro" id="IPR001362">
    <property type="entry name" value="Glyco_hydro_32"/>
</dbReference>
<dbReference type="KEGG" id="rei:IE4771_PD00040"/>
<dbReference type="InterPro" id="IPR013320">
    <property type="entry name" value="ConA-like_dom_sf"/>
</dbReference>
<dbReference type="PROSITE" id="PS00609">
    <property type="entry name" value="GLYCOSYL_HYDROL_F32"/>
    <property type="match status" value="1"/>
</dbReference>
<name>A0A060IF48_RHIET</name>
<dbReference type="SUPFAM" id="SSF75005">
    <property type="entry name" value="Arabinanase/levansucrase/invertase"/>
    <property type="match status" value="1"/>
</dbReference>
<dbReference type="PANTHER" id="PTHR43101">
    <property type="entry name" value="BETA-FRUCTOSIDASE"/>
    <property type="match status" value="1"/>
</dbReference>
<organism evidence="6 7">
    <name type="scientific">Rhizobium etli bv. mimosae str. IE4771</name>
    <dbReference type="NCBI Taxonomy" id="1432050"/>
    <lineage>
        <taxon>Bacteria</taxon>
        <taxon>Pseudomonadati</taxon>
        <taxon>Pseudomonadota</taxon>
        <taxon>Alphaproteobacteria</taxon>
        <taxon>Hyphomicrobiales</taxon>
        <taxon>Rhizobiaceae</taxon>
        <taxon>Rhizobium/Agrobacterium group</taxon>
        <taxon>Rhizobium</taxon>
    </lineage>
</organism>
<sequence length="572" mass="62247">MTSQAISPSDEAGLETISAVLPAGCTIHAWIKASHDGAPARLTSHVDGDLADAVETSNPDEFEFRPLTLERGGETAFSYDPATTDVSVLYAFRQASVLEEGIRLLHARPANAAPEVPGGYHFRPPFGWMNDPNGFGRFGGKLHLFYQHYPHSLRWNNMHWGHAVSKDYLRWTHLPIFLFPSDALAARADGRGGAFSGSAIALPGDEPGLRIFFTEHMKDREPEEQVQFTATSRDLVNVEPARLILPARPAGRGLTTDFRDPYVFKGPDGKWKMLLGTRDREGGVILLYETDDPAAAAGWTFLGMLHRENRFGMTAAECPCMLPLDGPASDPTTRWALIFGLLTSRDPATGRRNMTLATVGRFDGRGFSVEFEQELDFGTDAYAFQAFVDERGPIGIAWLANWTDISKEIDMPTAMTLPRRLALQDGALITPPVSGVESLRQRQLDAGGLLDGRTVDLANGSVEILLTLGQAGNAFRLDLEHPEATVAVQLNDGGLSIPFSVANAKPSPRYIAAGARPSTIRIFLDAGSIEVFADDGRWTGTKRLPGFKGVSTARLIAPEGNIIAAEIWQLGL</sequence>
<dbReference type="Pfam" id="PF00251">
    <property type="entry name" value="Glyco_hydro_32N"/>
    <property type="match status" value="1"/>
</dbReference>
<dbReference type="EC" id="3.2.1.26" evidence="2"/>
<keyword evidence="4" id="KW-0326">Glycosidase</keyword>
<dbReference type="AlphaFoldDB" id="A0A060IF48"/>
<dbReference type="Proteomes" id="UP000027180">
    <property type="component" value="Plasmid pRetIE4771d"/>
</dbReference>